<evidence type="ECO:0000313" key="2">
    <source>
        <dbReference type="Proteomes" id="UP000824540"/>
    </source>
</evidence>
<name>A0A8T2MYW7_9TELE</name>
<organism evidence="1 2">
    <name type="scientific">Albula glossodonta</name>
    <name type="common">roundjaw bonefish</name>
    <dbReference type="NCBI Taxonomy" id="121402"/>
    <lineage>
        <taxon>Eukaryota</taxon>
        <taxon>Metazoa</taxon>
        <taxon>Chordata</taxon>
        <taxon>Craniata</taxon>
        <taxon>Vertebrata</taxon>
        <taxon>Euteleostomi</taxon>
        <taxon>Actinopterygii</taxon>
        <taxon>Neopterygii</taxon>
        <taxon>Teleostei</taxon>
        <taxon>Albuliformes</taxon>
        <taxon>Albulidae</taxon>
        <taxon>Albula</taxon>
    </lineage>
</organism>
<evidence type="ECO:0000313" key="1">
    <source>
        <dbReference type="EMBL" id="KAG9332400.1"/>
    </source>
</evidence>
<proteinExistence type="predicted"/>
<dbReference type="AlphaFoldDB" id="A0A8T2MYW7"/>
<reference evidence="1" key="1">
    <citation type="thesis" date="2021" institute="BYU ScholarsArchive" country="Provo, UT, USA">
        <title>Applications of and Algorithms for Genome Assembly and Genomic Analyses with an Emphasis on Marine Teleosts.</title>
        <authorList>
            <person name="Pickett B.D."/>
        </authorList>
    </citation>
    <scope>NUCLEOTIDE SEQUENCE</scope>
    <source>
        <strain evidence="1">HI-2016</strain>
    </source>
</reference>
<keyword evidence="2" id="KW-1185">Reference proteome</keyword>
<sequence>MEVDSTAALLCVSRTIFTLKDVVSATRARETKGWGRGGGEVRLSTKVVPKLGLLSLSSEADDTQKAPCELCHCLTLFLQGEQQCQGEDARSVCVSLFVLAAVPIAGAVPMRGCLSRGASEKDLPEAVGLAQPSPAAADRKPKHSRVLFTCANLSDYAGVRIPPPRTQTHCVQLRAPPYWIRSAGSDLAAEFGVKPCGSKKRKQDSGSDAEAACRGAEHKVTLRY</sequence>
<accession>A0A8T2MYW7</accession>
<comment type="caution">
    <text evidence="1">The sequence shown here is derived from an EMBL/GenBank/DDBJ whole genome shotgun (WGS) entry which is preliminary data.</text>
</comment>
<protein>
    <submittedName>
        <fullName evidence="1">Uncharacterized protein</fullName>
    </submittedName>
</protein>
<dbReference type="Proteomes" id="UP000824540">
    <property type="component" value="Unassembled WGS sequence"/>
</dbReference>
<dbReference type="EMBL" id="JAFBMS010000237">
    <property type="protein sequence ID" value="KAG9332400.1"/>
    <property type="molecule type" value="Genomic_DNA"/>
</dbReference>
<gene>
    <name evidence="1" type="ORF">JZ751_014498</name>
</gene>